<evidence type="ECO:0000256" key="3">
    <source>
        <dbReference type="ARBA" id="ARBA00022475"/>
    </source>
</evidence>
<evidence type="ECO:0000256" key="1">
    <source>
        <dbReference type="ARBA" id="ARBA00004651"/>
    </source>
</evidence>
<dbReference type="OrthoDB" id="9810876at2"/>
<reference evidence="8 9" key="1">
    <citation type="submission" date="2019-07" db="EMBL/GenBank/DDBJ databases">
        <authorList>
            <person name="Kim J."/>
        </authorList>
    </citation>
    <scope>NUCLEOTIDE SEQUENCE [LARGE SCALE GENOMIC DNA]</scope>
    <source>
        <strain evidence="8 9">G13</strain>
    </source>
</reference>
<dbReference type="Proteomes" id="UP000316330">
    <property type="component" value="Unassembled WGS sequence"/>
</dbReference>
<comment type="caution">
    <text evidence="8">The sequence shown here is derived from an EMBL/GenBank/DDBJ whole genome shotgun (WGS) entry which is preliminary data.</text>
</comment>
<comment type="similarity">
    <text evidence="2">Belongs to the UPF0718 family.</text>
</comment>
<feature type="transmembrane region" description="Helical" evidence="7">
    <location>
        <begin position="12"/>
        <end position="32"/>
    </location>
</feature>
<keyword evidence="3" id="KW-1003">Cell membrane</keyword>
<dbReference type="GO" id="GO:0005886">
    <property type="term" value="C:plasma membrane"/>
    <property type="evidence" value="ECO:0007669"/>
    <property type="project" value="UniProtKB-SubCell"/>
</dbReference>
<feature type="transmembrane region" description="Helical" evidence="7">
    <location>
        <begin position="128"/>
        <end position="151"/>
    </location>
</feature>
<dbReference type="Pfam" id="PF03773">
    <property type="entry name" value="ArsP_1"/>
    <property type="match status" value="1"/>
</dbReference>
<evidence type="ECO:0000256" key="7">
    <source>
        <dbReference type="SAM" id="Phobius"/>
    </source>
</evidence>
<dbReference type="PANTHER" id="PTHR34184">
    <property type="entry name" value="UPF0718 PROTEIN YCGR"/>
    <property type="match status" value="1"/>
</dbReference>
<protein>
    <submittedName>
        <fullName evidence="8">Permease</fullName>
    </submittedName>
</protein>
<evidence type="ECO:0000313" key="8">
    <source>
        <dbReference type="EMBL" id="TVX96510.1"/>
    </source>
</evidence>
<evidence type="ECO:0000256" key="6">
    <source>
        <dbReference type="ARBA" id="ARBA00023136"/>
    </source>
</evidence>
<feature type="transmembrane region" description="Helical" evidence="7">
    <location>
        <begin position="218"/>
        <end position="236"/>
    </location>
</feature>
<keyword evidence="6 7" id="KW-0472">Membrane</keyword>
<feature type="transmembrane region" description="Helical" evidence="7">
    <location>
        <begin position="52"/>
        <end position="78"/>
    </location>
</feature>
<dbReference type="EMBL" id="VNJJ01000016">
    <property type="protein sequence ID" value="TVX96510.1"/>
    <property type="molecule type" value="Genomic_DNA"/>
</dbReference>
<evidence type="ECO:0000256" key="2">
    <source>
        <dbReference type="ARBA" id="ARBA00006386"/>
    </source>
</evidence>
<evidence type="ECO:0000313" key="9">
    <source>
        <dbReference type="Proteomes" id="UP000316330"/>
    </source>
</evidence>
<feature type="transmembrane region" description="Helical" evidence="7">
    <location>
        <begin position="311"/>
        <end position="335"/>
    </location>
</feature>
<dbReference type="InterPro" id="IPR052923">
    <property type="entry name" value="UPF0718"/>
</dbReference>
<evidence type="ECO:0000256" key="5">
    <source>
        <dbReference type="ARBA" id="ARBA00022989"/>
    </source>
</evidence>
<evidence type="ECO:0000256" key="4">
    <source>
        <dbReference type="ARBA" id="ARBA00022692"/>
    </source>
</evidence>
<proteinExistence type="inferred from homology"/>
<feature type="transmembrane region" description="Helical" evidence="7">
    <location>
        <begin position="243"/>
        <end position="264"/>
    </location>
</feature>
<sequence>MHNESAVRKPQRSYANGLALVCLAFIAILYVLSDYGPGAIIADPRLQIFKTVFVSIILETMPFLWIGVFLSAILHVYVPDRLIQRMIPRNPILGIIAASVLGIVFPLCECGIVPAIRRLINKGMPVYAASTFILVGPILNPLVFWSTFTAFRGRPEIAYGRMGLAFIVALIVGLIVYRFVRSNPLRVRENRDHEHDHSHENNKLAAVMGHAINEFFDMGKYIVFGAMIVGLLQTFVSQTDLASLGQASGSANALMMGLGFILSLCSTSDAFVAQSFVTSFSGGALIAFMVFGPMINLKGVLMMSAVFKTKFVALLVSLVVILVYAGTFVLDYVFLK</sequence>
<feature type="transmembrane region" description="Helical" evidence="7">
    <location>
        <begin position="270"/>
        <end position="291"/>
    </location>
</feature>
<accession>A0A559J9E7</accession>
<keyword evidence="5 7" id="KW-1133">Transmembrane helix</keyword>
<keyword evidence="4 7" id="KW-0812">Transmembrane</keyword>
<dbReference type="AlphaFoldDB" id="A0A559J9E7"/>
<comment type="subcellular location">
    <subcellularLocation>
        <location evidence="1">Cell membrane</location>
        <topology evidence="1">Multi-pass membrane protein</topology>
    </subcellularLocation>
</comment>
<name>A0A559J9E7_9BACL</name>
<dbReference type="InterPro" id="IPR005524">
    <property type="entry name" value="DUF318"/>
</dbReference>
<gene>
    <name evidence="8" type="ORF">FPZ45_21155</name>
</gene>
<organism evidence="8 9">
    <name type="scientific">Cohnella terricola</name>
    <dbReference type="NCBI Taxonomy" id="1289167"/>
    <lineage>
        <taxon>Bacteria</taxon>
        <taxon>Bacillati</taxon>
        <taxon>Bacillota</taxon>
        <taxon>Bacilli</taxon>
        <taxon>Bacillales</taxon>
        <taxon>Paenibacillaceae</taxon>
        <taxon>Cohnella</taxon>
    </lineage>
</organism>
<feature type="transmembrane region" description="Helical" evidence="7">
    <location>
        <begin position="163"/>
        <end position="180"/>
    </location>
</feature>
<dbReference type="RefSeq" id="WP_144706234.1">
    <property type="nucleotide sequence ID" value="NZ_VNJJ01000016.1"/>
</dbReference>
<dbReference type="PANTHER" id="PTHR34184:SF4">
    <property type="entry name" value="UPF0718 PROTEIN YCGR"/>
    <property type="match status" value="1"/>
</dbReference>
<keyword evidence="9" id="KW-1185">Reference proteome</keyword>
<feature type="transmembrane region" description="Helical" evidence="7">
    <location>
        <begin position="90"/>
        <end position="116"/>
    </location>
</feature>